<name>A0ABD0JCH5_9CAEN</name>
<feature type="region of interest" description="Disordered" evidence="1">
    <location>
        <begin position="1204"/>
        <end position="1225"/>
    </location>
</feature>
<feature type="compositionally biased region" description="Low complexity" evidence="1">
    <location>
        <begin position="1016"/>
        <end position="1028"/>
    </location>
</feature>
<feature type="compositionally biased region" description="Low complexity" evidence="1">
    <location>
        <begin position="12"/>
        <end position="21"/>
    </location>
</feature>
<proteinExistence type="predicted"/>
<dbReference type="Pfam" id="PF15261">
    <property type="entry name" value="JHY"/>
    <property type="match status" value="1"/>
</dbReference>
<dbReference type="PANTHER" id="PTHR14726:SF1">
    <property type="entry name" value="JHY PROTEIN HOMOLOG"/>
    <property type="match status" value="1"/>
</dbReference>
<protein>
    <submittedName>
        <fullName evidence="2">Uncharacterized protein</fullName>
    </submittedName>
</protein>
<feature type="compositionally biased region" description="Polar residues" evidence="1">
    <location>
        <begin position="1343"/>
        <end position="1354"/>
    </location>
</feature>
<feature type="region of interest" description="Disordered" evidence="1">
    <location>
        <begin position="525"/>
        <end position="610"/>
    </location>
</feature>
<feature type="compositionally biased region" description="Basic and acidic residues" evidence="1">
    <location>
        <begin position="1311"/>
        <end position="1320"/>
    </location>
</feature>
<evidence type="ECO:0000256" key="1">
    <source>
        <dbReference type="SAM" id="MobiDB-lite"/>
    </source>
</evidence>
<feature type="compositionally biased region" description="Polar residues" evidence="1">
    <location>
        <begin position="570"/>
        <end position="582"/>
    </location>
</feature>
<feature type="compositionally biased region" description="Polar residues" evidence="1">
    <location>
        <begin position="960"/>
        <end position="970"/>
    </location>
</feature>
<evidence type="ECO:0000313" key="2">
    <source>
        <dbReference type="EMBL" id="KAK7469751.1"/>
    </source>
</evidence>
<dbReference type="InterPro" id="IPR027968">
    <property type="entry name" value="JHY"/>
</dbReference>
<feature type="region of interest" description="Disordered" evidence="1">
    <location>
        <begin position="1"/>
        <end position="21"/>
    </location>
</feature>
<feature type="region of interest" description="Disordered" evidence="1">
    <location>
        <begin position="1294"/>
        <end position="1404"/>
    </location>
</feature>
<feature type="compositionally biased region" description="Polar residues" evidence="1">
    <location>
        <begin position="321"/>
        <end position="333"/>
    </location>
</feature>
<feature type="compositionally biased region" description="Polar residues" evidence="1">
    <location>
        <begin position="676"/>
        <end position="687"/>
    </location>
</feature>
<dbReference type="EMBL" id="JACVVK020000505">
    <property type="protein sequence ID" value="KAK7469751.1"/>
    <property type="molecule type" value="Genomic_DNA"/>
</dbReference>
<sequence>MSARDPPATYRTNTGGTIHTETTNPALLALLRDNSEVGAASTASYTAPVSAPVSTTDTPRARARSLEAGTTQAHTPRSISQIAQRGDNAERGDNAASPPRAAQGDRSGKQSLAVTPVSRNIPSATDSSSSELARLVGTPSRKSFALSTTVTEVDSAEADDLGGLDDVGDCDVTPTGGTDNEDLSPSPVKTADRSLNASVEETPVDHSQRTSRAAPALSPLPAGGRTSVSVNANPLLLRGPGLPSPDLQDPDHQRFVTPYASRRLKDRPLGRSPAYGGLQGAVPKDQSWSASQAARLRAHDSDANNNGRSNSSFGEVDSEAPPQQTASDTNLAGSSVDGVQPADTLEAVNEQEASEPETDSDFVTDDNENDIGLKPAVQPTSPSHTVVEKESETPKPEPALPVSSRQPSASSTVQHKEDPAPSPKSQTVSNQGGASGGEEPSSQQKADKPSGKLAVEAGGQRVYVESPSFTQEEEEEYRFVSSRVDNYEDHDHETFRGLDEAAVKSMEGGSVAVRPTRKPFKQVRYQDDEERFEDREDILHYRGADSQPRGVREPDPAPAPPPKQYVLKSKTGSASSEAAANSQPPPVRGLVLPSGPSWDPGDEEDLRREESYQQQLKHRITDVQREAEETVIPRLPLFGGESEDFARDSLDVPEDIELDSQRHNIHRDSLDVYDQQRLQQAMRNTQWDDPPAPPPRAQFAPVQPQRQNQQGYGGNMARGQPNGYTNSYYQQQLVDADMGPADDGQYASGPGDPYGYDSNPQQQMRPDQYGYGSNPPPQMRPDPYGQRVNPQMRPDQAQFAQQPDGQPQVARTGHYMERTAQPQNVQASSSAELKEGFYMTEPRGFAPGGGGAMAPYRQDFESNVDDGTVGYFNQSDRGADTDRYELQDNSGPNSHRQDSAPYEMGKPPRPSYDYVAKNKQDYGRTHRRTYKKIHEVQKEEKEKLSGIFIQPKVKGKGHGSQRSSRDNSPSRYPAIAESPGEEMQAEQYDTGAETLWAQRSATLARAKNPQTRKKQNSGASLLSNNGSLQRMHHSDSSLHSSPTLQRLIPAPQQSPQVGQMQSTSPVRRPLELKPMTQELVTEDGQRISVDVNLRLISPPIPGEGSPGVPTSGGEGYMAQWQGMPPTGYQYPVEDVQKNGQQQYAIQDENEYPHGRYSADDVLSSKNYYSSHAGGYASDSAHDYTAGTYTTNPYKKIPPIPSSNDSVMSGSVHAKGAPRSAPVHSEGSYMQTYLREKEKSHQNERPWYRVYGLKDYKRMQKEVRLGTLGPDLENDTYKERREKMLRQMEYAKAVKEKNTQDIMTKKPPAFPRPKEQDDIMNKRKVAVEYAKNVPKPTVRPKPNPYNSYELASQLSPIAKPHSKAQKSPTHEPSVDVLDLQKLHERHEQDKRSAALIRQKAQGVLS</sequence>
<comment type="caution">
    <text evidence="2">The sequence shown here is derived from an EMBL/GenBank/DDBJ whole genome shotgun (WGS) entry which is preliminary data.</text>
</comment>
<feature type="compositionally biased region" description="Basic and acidic residues" evidence="1">
    <location>
        <begin position="1367"/>
        <end position="1391"/>
    </location>
</feature>
<feature type="compositionally biased region" description="Polar residues" evidence="1">
    <location>
        <begin position="722"/>
        <end position="733"/>
    </location>
</feature>
<accession>A0ABD0JCH5</accession>
<organism evidence="2 3">
    <name type="scientific">Batillaria attramentaria</name>
    <dbReference type="NCBI Taxonomy" id="370345"/>
    <lineage>
        <taxon>Eukaryota</taxon>
        <taxon>Metazoa</taxon>
        <taxon>Spiralia</taxon>
        <taxon>Lophotrochozoa</taxon>
        <taxon>Mollusca</taxon>
        <taxon>Gastropoda</taxon>
        <taxon>Caenogastropoda</taxon>
        <taxon>Sorbeoconcha</taxon>
        <taxon>Cerithioidea</taxon>
        <taxon>Batillariidae</taxon>
        <taxon>Batillaria</taxon>
    </lineage>
</organism>
<feature type="compositionally biased region" description="Basic and acidic residues" evidence="1">
    <location>
        <begin position="659"/>
        <end position="670"/>
    </location>
</feature>
<dbReference type="Proteomes" id="UP001519460">
    <property type="component" value="Unassembled WGS sequence"/>
</dbReference>
<feature type="compositionally biased region" description="Polar residues" evidence="1">
    <location>
        <begin position="820"/>
        <end position="831"/>
    </location>
</feature>
<feature type="compositionally biased region" description="Polar residues" evidence="1">
    <location>
        <begin position="403"/>
        <end position="413"/>
    </location>
</feature>
<feature type="region of interest" description="Disordered" evidence="1">
    <location>
        <begin position="37"/>
        <end position="475"/>
    </location>
</feature>
<feature type="compositionally biased region" description="Polar residues" evidence="1">
    <location>
        <begin position="303"/>
        <end position="313"/>
    </location>
</feature>
<feature type="compositionally biased region" description="Low complexity" evidence="1">
    <location>
        <begin position="697"/>
        <end position="707"/>
    </location>
</feature>
<reference evidence="2 3" key="1">
    <citation type="journal article" date="2023" name="Sci. Data">
        <title>Genome assembly of the Korean intertidal mud-creeper Batillaria attramentaria.</title>
        <authorList>
            <person name="Patra A.K."/>
            <person name="Ho P.T."/>
            <person name="Jun S."/>
            <person name="Lee S.J."/>
            <person name="Kim Y."/>
            <person name="Won Y.J."/>
        </authorList>
    </citation>
    <scope>NUCLEOTIDE SEQUENCE [LARGE SCALE GENOMIC DNA]</scope>
    <source>
        <strain evidence="2">Wonlab-2016</strain>
    </source>
</reference>
<feature type="compositionally biased region" description="Acidic residues" evidence="1">
    <location>
        <begin position="154"/>
        <end position="169"/>
    </location>
</feature>
<feature type="compositionally biased region" description="Polar residues" evidence="1">
    <location>
        <begin position="109"/>
        <end position="131"/>
    </location>
</feature>
<feature type="region of interest" description="Disordered" evidence="1">
    <location>
        <begin position="1004"/>
        <end position="1042"/>
    </location>
</feature>
<feature type="compositionally biased region" description="Low complexity" evidence="1">
    <location>
        <begin position="211"/>
        <end position="225"/>
    </location>
</feature>
<gene>
    <name evidence="2" type="ORF">BaRGS_00036233</name>
</gene>
<feature type="compositionally biased region" description="Polar residues" evidence="1">
    <location>
        <begin position="41"/>
        <end position="58"/>
    </location>
</feature>
<dbReference type="PANTHER" id="PTHR14726">
    <property type="entry name" value="JHY PROTEIN HOMOLOG"/>
    <property type="match status" value="1"/>
</dbReference>
<feature type="region of interest" description="Disordered" evidence="1">
    <location>
        <begin position="657"/>
        <end position="988"/>
    </location>
</feature>
<feature type="compositionally biased region" description="Polar residues" evidence="1">
    <location>
        <begin position="423"/>
        <end position="432"/>
    </location>
</feature>
<feature type="compositionally biased region" description="Basic and acidic residues" evidence="1">
    <location>
        <begin position="932"/>
        <end position="944"/>
    </location>
</feature>
<feature type="compositionally biased region" description="Basic and acidic residues" evidence="1">
    <location>
        <begin position="877"/>
        <end position="886"/>
    </location>
</feature>
<evidence type="ECO:0000313" key="3">
    <source>
        <dbReference type="Proteomes" id="UP001519460"/>
    </source>
</evidence>
<feature type="compositionally biased region" description="Polar residues" evidence="1">
    <location>
        <begin position="68"/>
        <end position="83"/>
    </location>
</feature>
<feature type="compositionally biased region" description="Low complexity" evidence="1">
    <location>
        <begin position="234"/>
        <end position="247"/>
    </location>
</feature>
<feature type="compositionally biased region" description="Basic and acidic residues" evidence="1">
    <location>
        <begin position="386"/>
        <end position="395"/>
    </location>
</feature>
<feature type="compositionally biased region" description="Acidic residues" evidence="1">
    <location>
        <begin position="352"/>
        <end position="369"/>
    </location>
</feature>
<keyword evidence="3" id="KW-1185">Reference proteome</keyword>
<feature type="compositionally biased region" description="Basic and acidic residues" evidence="1">
    <location>
        <begin position="532"/>
        <end position="543"/>
    </location>
</feature>